<keyword evidence="2" id="KW-1003">Cell membrane</keyword>
<feature type="transmembrane region" description="Helical" evidence="7">
    <location>
        <begin position="255"/>
        <end position="275"/>
    </location>
</feature>
<evidence type="ECO:0000256" key="7">
    <source>
        <dbReference type="SAM" id="Phobius"/>
    </source>
</evidence>
<feature type="transmembrane region" description="Helical" evidence="7">
    <location>
        <begin position="113"/>
        <end position="134"/>
    </location>
</feature>
<feature type="transmembrane region" description="Helical" evidence="7">
    <location>
        <begin position="141"/>
        <end position="159"/>
    </location>
</feature>
<dbReference type="Proteomes" id="UP000635245">
    <property type="component" value="Unassembled WGS sequence"/>
</dbReference>
<evidence type="ECO:0000256" key="1">
    <source>
        <dbReference type="ARBA" id="ARBA00004651"/>
    </source>
</evidence>
<evidence type="ECO:0000256" key="2">
    <source>
        <dbReference type="ARBA" id="ARBA00022475"/>
    </source>
</evidence>
<dbReference type="PANTHER" id="PTHR32196:SF72">
    <property type="entry name" value="RIBOSE IMPORT PERMEASE PROTEIN RBSC"/>
    <property type="match status" value="1"/>
</dbReference>
<comment type="caution">
    <text evidence="8">The sequence shown here is derived from an EMBL/GenBank/DDBJ whole genome shotgun (WGS) entry which is preliminary data.</text>
</comment>
<evidence type="ECO:0000256" key="6">
    <source>
        <dbReference type="SAM" id="MobiDB-lite"/>
    </source>
</evidence>
<feature type="transmembrane region" description="Helical" evidence="7">
    <location>
        <begin position="62"/>
        <end position="81"/>
    </location>
</feature>
<feature type="transmembrane region" description="Helical" evidence="7">
    <location>
        <begin position="287"/>
        <end position="306"/>
    </location>
</feature>
<feature type="transmembrane region" description="Helical" evidence="7">
    <location>
        <begin position="226"/>
        <end position="249"/>
    </location>
</feature>
<feature type="compositionally biased region" description="Low complexity" evidence="6">
    <location>
        <begin position="7"/>
        <end position="20"/>
    </location>
</feature>
<dbReference type="InterPro" id="IPR001851">
    <property type="entry name" value="ABC_transp_permease"/>
</dbReference>
<dbReference type="Pfam" id="PF02653">
    <property type="entry name" value="BPD_transp_2"/>
    <property type="match status" value="1"/>
</dbReference>
<evidence type="ECO:0000256" key="5">
    <source>
        <dbReference type="ARBA" id="ARBA00023136"/>
    </source>
</evidence>
<dbReference type="CDD" id="cd06579">
    <property type="entry name" value="TM_PBP1_transp_AraH_like"/>
    <property type="match status" value="1"/>
</dbReference>
<evidence type="ECO:0000256" key="3">
    <source>
        <dbReference type="ARBA" id="ARBA00022692"/>
    </source>
</evidence>
<dbReference type="RefSeq" id="WP_200321528.1">
    <property type="nucleotide sequence ID" value="NZ_JAENJH010000006.1"/>
</dbReference>
<feature type="region of interest" description="Disordered" evidence="6">
    <location>
        <begin position="1"/>
        <end position="20"/>
    </location>
</feature>
<evidence type="ECO:0000313" key="9">
    <source>
        <dbReference type="Proteomes" id="UP000635245"/>
    </source>
</evidence>
<keyword evidence="9" id="KW-1185">Reference proteome</keyword>
<evidence type="ECO:0000256" key="4">
    <source>
        <dbReference type="ARBA" id="ARBA00022989"/>
    </source>
</evidence>
<name>A0A934QXN3_9PSEU</name>
<keyword evidence="3 7" id="KW-0812">Transmembrane</keyword>
<sequence>MTAELGSPPTADTRTAPTRTPSTISRLRHALTDGAVIIRLVTVLIFVVASIAVPQFATGENFQTLLQSVALIGIAAVGLSLITIVGRLFSLSVSATIAISAILFAATLRWGPWTALLVSALFGLLSGAVQGVLVGRWRTDPIVTTIAFAAIMLGLGQLFTEGRNIRGDGDATVFGSTVLGIPGQVFAFLLATVVAWWLHRYTVRGRVLSLIGLNEKAALVSGLRSWPIVVLAFGVAGLFAGVAGGLLGAQSGQGNLGLGAAFGFDAITAVVVGGVSVKGGRGSPFDAAVGALLVGLLGNVLILAGLSYETQLIVKGVLVLGAVVLAGATALDPTTRRGGR</sequence>
<gene>
    <name evidence="8" type="ORF">JHE00_22870</name>
</gene>
<dbReference type="EMBL" id="JAENJH010000006">
    <property type="protein sequence ID" value="MBK1787178.1"/>
    <property type="molecule type" value="Genomic_DNA"/>
</dbReference>
<reference evidence="8" key="1">
    <citation type="submission" date="2020-12" db="EMBL/GenBank/DDBJ databases">
        <title>Prauserella sp. ASG 168, a novel actinomycete isolated from cave rock.</title>
        <authorList>
            <person name="Suriyachadkun C."/>
        </authorList>
    </citation>
    <scope>NUCLEOTIDE SEQUENCE</scope>
    <source>
        <strain evidence="8">ASG 168</strain>
    </source>
</reference>
<feature type="transmembrane region" description="Helical" evidence="7">
    <location>
        <begin position="179"/>
        <end position="198"/>
    </location>
</feature>
<protein>
    <submittedName>
        <fullName evidence="8">ABC transporter permease</fullName>
    </submittedName>
</protein>
<dbReference type="AlphaFoldDB" id="A0A934QXN3"/>
<dbReference type="PANTHER" id="PTHR32196">
    <property type="entry name" value="ABC TRANSPORTER PERMEASE PROTEIN YPHD-RELATED-RELATED"/>
    <property type="match status" value="1"/>
</dbReference>
<proteinExistence type="predicted"/>
<evidence type="ECO:0000313" key="8">
    <source>
        <dbReference type="EMBL" id="MBK1787178.1"/>
    </source>
</evidence>
<dbReference type="GO" id="GO:0022857">
    <property type="term" value="F:transmembrane transporter activity"/>
    <property type="evidence" value="ECO:0007669"/>
    <property type="project" value="InterPro"/>
</dbReference>
<organism evidence="8 9">
    <name type="scientific">Prauserella cavernicola</name>
    <dbReference type="NCBI Taxonomy" id="2800127"/>
    <lineage>
        <taxon>Bacteria</taxon>
        <taxon>Bacillati</taxon>
        <taxon>Actinomycetota</taxon>
        <taxon>Actinomycetes</taxon>
        <taxon>Pseudonocardiales</taxon>
        <taxon>Pseudonocardiaceae</taxon>
        <taxon>Prauserella</taxon>
    </lineage>
</organism>
<feature type="transmembrane region" description="Helical" evidence="7">
    <location>
        <begin position="312"/>
        <end position="331"/>
    </location>
</feature>
<comment type="subcellular location">
    <subcellularLocation>
        <location evidence="1">Cell membrane</location>
        <topology evidence="1">Multi-pass membrane protein</topology>
    </subcellularLocation>
</comment>
<feature type="transmembrane region" description="Helical" evidence="7">
    <location>
        <begin position="36"/>
        <end position="56"/>
    </location>
</feature>
<dbReference type="GO" id="GO:0005886">
    <property type="term" value="C:plasma membrane"/>
    <property type="evidence" value="ECO:0007669"/>
    <property type="project" value="UniProtKB-SubCell"/>
</dbReference>
<keyword evidence="5 7" id="KW-0472">Membrane</keyword>
<accession>A0A934QXN3</accession>
<keyword evidence="4 7" id="KW-1133">Transmembrane helix</keyword>